<dbReference type="Proteomes" id="UP001056120">
    <property type="component" value="Linkage Group LG06"/>
</dbReference>
<organism evidence="1 2">
    <name type="scientific">Smallanthus sonchifolius</name>
    <dbReference type="NCBI Taxonomy" id="185202"/>
    <lineage>
        <taxon>Eukaryota</taxon>
        <taxon>Viridiplantae</taxon>
        <taxon>Streptophyta</taxon>
        <taxon>Embryophyta</taxon>
        <taxon>Tracheophyta</taxon>
        <taxon>Spermatophyta</taxon>
        <taxon>Magnoliopsida</taxon>
        <taxon>eudicotyledons</taxon>
        <taxon>Gunneridae</taxon>
        <taxon>Pentapetalae</taxon>
        <taxon>asterids</taxon>
        <taxon>campanulids</taxon>
        <taxon>Asterales</taxon>
        <taxon>Asteraceae</taxon>
        <taxon>Asteroideae</taxon>
        <taxon>Heliantheae alliance</taxon>
        <taxon>Millerieae</taxon>
        <taxon>Smallanthus</taxon>
    </lineage>
</organism>
<sequence>MGIRPLLLAQCYMGFWPILVLVLGGLDMCGNKSRACFVFIWVRLNRPNLLLLVLIVLGRSQNNNPRSSLSEVSAIAGVRVAENIFIGPNTWDFQIVGCSPDAVEVANSQGEGSICVRENSLHLFLDSQPFHSNLRRRPPSSAFRRSLVRLGKGAGRKSVNPAVNFRQYPFFFSRFICLGRKNRLHPPCHLVGPLGGSPDQLRLMRTSLWSLGYRLWGSEKPRRVSNFSSAAAVASCETNKEISGIPSVSVSLNASEQDLGSFVSEGTEKISGVAGKPGLAGSTAGLSDSDGSPGVQSLYTDSGNSSCSMHESSGVSVEWGGFGDGLAQRRSESIGESGSLPVVHVPLPDVHVHVHAPEEGAEHGSDVHSAHAKVGTTLSSGIAVDEGVQVSTELGNGVHVSTKMGDLVHGGGDLPRPSSPMVEVAQECWG</sequence>
<reference evidence="1 2" key="2">
    <citation type="journal article" date="2022" name="Mol. Ecol. Resour.">
        <title>The genomes of chicory, endive, great burdock and yacon provide insights into Asteraceae paleo-polyploidization history and plant inulin production.</title>
        <authorList>
            <person name="Fan W."/>
            <person name="Wang S."/>
            <person name="Wang H."/>
            <person name="Wang A."/>
            <person name="Jiang F."/>
            <person name="Liu H."/>
            <person name="Zhao H."/>
            <person name="Xu D."/>
            <person name="Zhang Y."/>
        </authorList>
    </citation>
    <scope>NUCLEOTIDE SEQUENCE [LARGE SCALE GENOMIC DNA]</scope>
    <source>
        <strain evidence="2">cv. Yunnan</strain>
        <tissue evidence="1">Leaves</tissue>
    </source>
</reference>
<keyword evidence="2" id="KW-1185">Reference proteome</keyword>
<comment type="caution">
    <text evidence="1">The sequence shown here is derived from an EMBL/GenBank/DDBJ whole genome shotgun (WGS) entry which is preliminary data.</text>
</comment>
<accession>A0ACB9J298</accession>
<evidence type="ECO:0000313" key="1">
    <source>
        <dbReference type="EMBL" id="KAI3814410.1"/>
    </source>
</evidence>
<dbReference type="EMBL" id="CM042023">
    <property type="protein sequence ID" value="KAI3814410.1"/>
    <property type="molecule type" value="Genomic_DNA"/>
</dbReference>
<gene>
    <name evidence="1" type="ORF">L1987_19165</name>
</gene>
<reference evidence="2" key="1">
    <citation type="journal article" date="2022" name="Mol. Ecol. Resour.">
        <title>The genomes of chicory, endive, great burdock and yacon provide insights into Asteraceae palaeo-polyploidization history and plant inulin production.</title>
        <authorList>
            <person name="Fan W."/>
            <person name="Wang S."/>
            <person name="Wang H."/>
            <person name="Wang A."/>
            <person name="Jiang F."/>
            <person name="Liu H."/>
            <person name="Zhao H."/>
            <person name="Xu D."/>
            <person name="Zhang Y."/>
        </authorList>
    </citation>
    <scope>NUCLEOTIDE SEQUENCE [LARGE SCALE GENOMIC DNA]</scope>
    <source>
        <strain evidence="2">cv. Yunnan</strain>
    </source>
</reference>
<evidence type="ECO:0000313" key="2">
    <source>
        <dbReference type="Proteomes" id="UP001056120"/>
    </source>
</evidence>
<proteinExistence type="predicted"/>
<name>A0ACB9J298_9ASTR</name>
<protein>
    <submittedName>
        <fullName evidence="1">Uncharacterized protein</fullName>
    </submittedName>
</protein>